<reference evidence="2 3" key="1">
    <citation type="submission" date="2018-11" db="EMBL/GenBank/DDBJ databases">
        <title>Genomes From Bacteria Associated with the Canine Oral Cavity: a Test Case for Automated Genome-Based Taxonomic Assignment.</title>
        <authorList>
            <person name="Coil D.A."/>
            <person name="Jospin G."/>
            <person name="Darling A.E."/>
            <person name="Wallis C."/>
            <person name="Davis I.J."/>
            <person name="Harris S."/>
            <person name="Eisen J.A."/>
            <person name="Holcombe L.J."/>
            <person name="O'Flynn C."/>
        </authorList>
    </citation>
    <scope>NUCLEOTIDE SEQUENCE [LARGE SCALE GENOMIC DNA]</scope>
    <source>
        <strain evidence="2 3">OH5050</strain>
    </source>
</reference>
<dbReference type="NCBIfam" id="NF009689">
    <property type="entry name" value="PRK13210.1"/>
    <property type="match status" value="1"/>
</dbReference>
<dbReference type="RefSeq" id="WP_124932712.1">
    <property type="nucleotide sequence ID" value="NZ_JAGFOU010000002.1"/>
</dbReference>
<dbReference type="AlphaFoldDB" id="A0A3P1VBC3"/>
<dbReference type="SUPFAM" id="SSF51658">
    <property type="entry name" value="Xylose isomerase-like"/>
    <property type="match status" value="1"/>
</dbReference>
<evidence type="ECO:0000313" key="2">
    <source>
        <dbReference type="EMBL" id="RRD30800.1"/>
    </source>
</evidence>
<protein>
    <submittedName>
        <fullName evidence="2">L-ribulose-5-phosphate 3-epimerase</fullName>
        <ecNumber evidence="2">5.1.3.22</ecNumber>
    </submittedName>
</protein>
<dbReference type="Proteomes" id="UP000271272">
    <property type="component" value="Unassembled WGS sequence"/>
</dbReference>
<dbReference type="Pfam" id="PF01261">
    <property type="entry name" value="AP_endonuc_2"/>
    <property type="match status" value="1"/>
</dbReference>
<dbReference type="Gene3D" id="3.20.20.150">
    <property type="entry name" value="Divalent-metal-dependent TIM barrel enzymes"/>
    <property type="match status" value="1"/>
</dbReference>
<accession>A0A3P1VBC3</accession>
<evidence type="ECO:0000313" key="3">
    <source>
        <dbReference type="Proteomes" id="UP000271272"/>
    </source>
</evidence>
<dbReference type="PANTHER" id="PTHR12110">
    <property type="entry name" value="HYDROXYPYRUVATE ISOMERASE"/>
    <property type="match status" value="1"/>
</dbReference>
<sequence length="295" mass="32859">MSAAGLREGISLGIYEKALISNPLASGRDWRRFLEQVPRAGFSFLDLSIDESPQRQERLDWGPAQCRRVRDAADDVGTAIGGVCLSLHRRIGPGSADPEVRRRAREVMTRGLEVCHDLGAPVIQIAGYYAYYEQSGPEAEHWYRQMLADAAPMAARLGVVMGIENVDGHDVTSIRKAVELVREVDSPYLQVYPDLGNIAEQGLDPRVELAAGRGRMVAMHAKDVRRGQPRRVEMGRGIVDWDLSFRLLKDQRWAGRLMIEMWNDDAPDSLERCRAARAFIEGRARGAGIEVRPAA</sequence>
<dbReference type="PANTHER" id="PTHR12110:SF53">
    <property type="entry name" value="BLR5974 PROTEIN"/>
    <property type="match status" value="1"/>
</dbReference>
<dbReference type="InterPro" id="IPR050312">
    <property type="entry name" value="IolE/XylAMocC-like"/>
</dbReference>
<dbReference type="EC" id="5.1.3.22" evidence="2"/>
<dbReference type="NCBIfam" id="NF009688">
    <property type="entry name" value="PRK13209.1"/>
    <property type="match status" value="1"/>
</dbReference>
<gene>
    <name evidence="2" type="ORF">EII10_01465</name>
</gene>
<name>A0A3P1VBC3_9ACTO</name>
<feature type="domain" description="Xylose isomerase-like TIM barrel" evidence="1">
    <location>
        <begin position="36"/>
        <end position="271"/>
    </location>
</feature>
<comment type="caution">
    <text evidence="2">The sequence shown here is derived from an EMBL/GenBank/DDBJ whole genome shotgun (WGS) entry which is preliminary data.</text>
</comment>
<keyword evidence="3" id="KW-1185">Reference proteome</keyword>
<evidence type="ECO:0000259" key="1">
    <source>
        <dbReference type="Pfam" id="PF01261"/>
    </source>
</evidence>
<dbReference type="EMBL" id="RQZC01000001">
    <property type="protein sequence ID" value="RRD30800.1"/>
    <property type="molecule type" value="Genomic_DNA"/>
</dbReference>
<keyword evidence="2" id="KW-0413">Isomerase</keyword>
<organism evidence="2 3">
    <name type="scientific">Actinomyces bowdenii</name>
    <dbReference type="NCBI Taxonomy" id="131109"/>
    <lineage>
        <taxon>Bacteria</taxon>
        <taxon>Bacillati</taxon>
        <taxon>Actinomycetota</taxon>
        <taxon>Actinomycetes</taxon>
        <taxon>Actinomycetales</taxon>
        <taxon>Actinomycetaceae</taxon>
        <taxon>Actinomyces</taxon>
    </lineage>
</organism>
<dbReference type="GO" id="GO:0034015">
    <property type="term" value="F:L-ribulose-5-phosphate 3-epimerase activity"/>
    <property type="evidence" value="ECO:0007669"/>
    <property type="project" value="UniProtKB-EC"/>
</dbReference>
<proteinExistence type="predicted"/>
<dbReference type="InterPro" id="IPR036237">
    <property type="entry name" value="Xyl_isomerase-like_sf"/>
</dbReference>
<dbReference type="OrthoDB" id="3185623at2"/>
<dbReference type="InterPro" id="IPR013022">
    <property type="entry name" value="Xyl_isomerase-like_TIM-brl"/>
</dbReference>